<accession>A0A1H3SJC6</accession>
<evidence type="ECO:0000313" key="2">
    <source>
        <dbReference type="Proteomes" id="UP000198914"/>
    </source>
</evidence>
<dbReference type="EMBL" id="FNPX01000012">
    <property type="protein sequence ID" value="SDZ37788.1"/>
    <property type="molecule type" value="Genomic_DNA"/>
</dbReference>
<dbReference type="RefSeq" id="WP_092646619.1">
    <property type="nucleotide sequence ID" value="NZ_FNPX01000012.1"/>
</dbReference>
<dbReference type="Proteomes" id="UP000198914">
    <property type="component" value="Unassembled WGS sequence"/>
</dbReference>
<reference evidence="2" key="1">
    <citation type="submission" date="2016-10" db="EMBL/GenBank/DDBJ databases">
        <authorList>
            <person name="Varghese N."/>
            <person name="Submissions S."/>
        </authorList>
    </citation>
    <scope>NUCLEOTIDE SEQUENCE [LARGE SCALE GENOMIC DNA]</scope>
    <source>
        <strain evidence="2">DSM 100420</strain>
    </source>
</reference>
<protein>
    <submittedName>
        <fullName evidence="1">Uncharacterized protein</fullName>
    </submittedName>
</protein>
<proteinExistence type="predicted"/>
<gene>
    <name evidence="1" type="ORF">SAMN05444004_11246</name>
</gene>
<organism evidence="1 2">
    <name type="scientific">Jannaschia faecimaris</name>
    <dbReference type="NCBI Taxonomy" id="1244108"/>
    <lineage>
        <taxon>Bacteria</taxon>
        <taxon>Pseudomonadati</taxon>
        <taxon>Pseudomonadota</taxon>
        <taxon>Alphaproteobacteria</taxon>
        <taxon>Rhodobacterales</taxon>
        <taxon>Roseobacteraceae</taxon>
        <taxon>Jannaschia</taxon>
    </lineage>
</organism>
<dbReference type="AlphaFoldDB" id="A0A1H3SJC6"/>
<dbReference type="OrthoDB" id="7107824at2"/>
<evidence type="ECO:0000313" key="1">
    <source>
        <dbReference type="EMBL" id="SDZ37788.1"/>
    </source>
</evidence>
<sequence>MALPGQQMFLNVFNDDTGTGYVVSTTDIGEVTDETSAKVKALWSAFSEYLLDDPTPQTDDVMQNWSK</sequence>
<name>A0A1H3SJC6_9RHOB</name>
<keyword evidence="2" id="KW-1185">Reference proteome</keyword>